<dbReference type="Pfam" id="PF02371">
    <property type="entry name" value="Transposase_20"/>
    <property type="match status" value="1"/>
</dbReference>
<dbReference type="PANTHER" id="PTHR33055:SF15">
    <property type="entry name" value="TRANSPOSASE-RELATED"/>
    <property type="match status" value="1"/>
</dbReference>
<accession>A0ABR6CS52</accession>
<evidence type="ECO:0000313" key="2">
    <source>
        <dbReference type="EMBL" id="MBA9027435.1"/>
    </source>
</evidence>
<dbReference type="Proteomes" id="UP000626697">
    <property type="component" value="Unassembled WGS sequence"/>
</dbReference>
<feature type="domain" description="Transposase IS116/IS110/IS902 C-terminal" evidence="1">
    <location>
        <begin position="16"/>
        <end position="60"/>
    </location>
</feature>
<organism evidence="2 3">
    <name type="scientific">Peribacillus huizhouensis</name>
    <dbReference type="NCBI Taxonomy" id="1501239"/>
    <lineage>
        <taxon>Bacteria</taxon>
        <taxon>Bacillati</taxon>
        <taxon>Bacillota</taxon>
        <taxon>Bacilli</taxon>
        <taxon>Bacillales</taxon>
        <taxon>Bacillaceae</taxon>
        <taxon>Peribacillus</taxon>
    </lineage>
</organism>
<evidence type="ECO:0000313" key="3">
    <source>
        <dbReference type="Proteomes" id="UP000626697"/>
    </source>
</evidence>
<comment type="caution">
    <text evidence="2">The sequence shown here is derived from an EMBL/GenBank/DDBJ whole genome shotgun (WGS) entry which is preliminary data.</text>
</comment>
<reference evidence="2 3" key="1">
    <citation type="submission" date="2020-08" db="EMBL/GenBank/DDBJ databases">
        <title>Genomic Encyclopedia of Type Strains, Phase IV (KMG-IV): sequencing the most valuable type-strain genomes for metagenomic binning, comparative biology and taxonomic classification.</title>
        <authorList>
            <person name="Goeker M."/>
        </authorList>
    </citation>
    <scope>NUCLEOTIDE SEQUENCE [LARGE SCALE GENOMIC DNA]</scope>
    <source>
        <strain evidence="2 3">DSM 105481</strain>
    </source>
</reference>
<dbReference type="InterPro" id="IPR003346">
    <property type="entry name" value="Transposase_20"/>
</dbReference>
<protein>
    <submittedName>
        <fullName evidence="2">Transposase</fullName>
    </submittedName>
</protein>
<sequence length="88" mass="9738">MEDRIIALANEMGKYKMIQSIPGIGEKIAATIISEIGEIDRFNHPKKLVAFAGVDPSVHSGLRQPSIVLQKEVRVDYAIPCILPYYAV</sequence>
<keyword evidence="3" id="KW-1185">Reference proteome</keyword>
<dbReference type="InterPro" id="IPR047650">
    <property type="entry name" value="Transpos_IS110"/>
</dbReference>
<evidence type="ECO:0000259" key="1">
    <source>
        <dbReference type="Pfam" id="PF02371"/>
    </source>
</evidence>
<gene>
    <name evidence="2" type="ORF">HNP81_002725</name>
</gene>
<proteinExistence type="predicted"/>
<dbReference type="EMBL" id="JACJHX010000008">
    <property type="protein sequence ID" value="MBA9027435.1"/>
    <property type="molecule type" value="Genomic_DNA"/>
</dbReference>
<dbReference type="PANTHER" id="PTHR33055">
    <property type="entry name" value="TRANSPOSASE FOR INSERTION SEQUENCE ELEMENT IS1111A"/>
    <property type="match status" value="1"/>
</dbReference>
<name>A0ABR6CS52_9BACI</name>